<feature type="compositionally biased region" description="Acidic residues" evidence="1">
    <location>
        <begin position="382"/>
        <end position="399"/>
    </location>
</feature>
<evidence type="ECO:0000313" key="2">
    <source>
        <dbReference type="EMBL" id="TPP42130.1"/>
    </source>
</evidence>
<gene>
    <name evidence="2" type="ORF">CGC20_28360</name>
</gene>
<feature type="compositionally biased region" description="Basic and acidic residues" evidence="1">
    <location>
        <begin position="877"/>
        <end position="889"/>
    </location>
</feature>
<comment type="caution">
    <text evidence="2">The sequence shown here is derived from an EMBL/GenBank/DDBJ whole genome shotgun (WGS) entry which is preliminary data.</text>
</comment>
<feature type="region of interest" description="Disordered" evidence="1">
    <location>
        <begin position="877"/>
        <end position="914"/>
    </location>
</feature>
<feature type="compositionally biased region" description="Polar residues" evidence="1">
    <location>
        <begin position="482"/>
        <end position="491"/>
    </location>
</feature>
<dbReference type="Gene3D" id="3.40.30.10">
    <property type="entry name" value="Glutaredoxin"/>
    <property type="match status" value="1"/>
</dbReference>
<dbReference type="SUPFAM" id="SSF52833">
    <property type="entry name" value="Thioredoxin-like"/>
    <property type="match status" value="1"/>
</dbReference>
<feature type="compositionally biased region" description="Basic and acidic residues" evidence="1">
    <location>
        <begin position="359"/>
        <end position="369"/>
    </location>
</feature>
<feature type="region of interest" description="Disordered" evidence="1">
    <location>
        <begin position="414"/>
        <end position="613"/>
    </location>
</feature>
<dbReference type="AlphaFoldDB" id="A0A504X7N8"/>
<evidence type="ECO:0000256" key="1">
    <source>
        <dbReference type="SAM" id="MobiDB-lite"/>
    </source>
</evidence>
<sequence length="914" mass="98461">MDVTPNEGITVSALRSRLSDLQTLWGTATMEEEYLPHSGNVTASTIRTATEEPHDGNVSHVCQRDHCTPHPVAQGPAKPSTLPLISPRPTMQTQAHKDVVKNIATASQLEGELQLSEAQHGVAVLDVYNAEWGHCKALSDTFRRLFTDAGDLVHLRFFSVECNAVLESLKDPDEMKPHHPQQKGMVFSKDTLVSFWREMLEKRQNHSKPFFAFYKEGRMRAQLEGIDTPKICRIVRDLCNQQNTVSEYVTNADVLRFWESHFSLSENEVAASEFAHAVQAVLGASAAELSEADLADITAEVQSTSGATVSAADLQSFVGDSGRVKDAILAVVAKKRAMATATAAAPPPPPAEELQPTESEEKGADEDPRASLQRPSSAESGEAVEEAAAGDEEAEVGGEEVDVDADAAQETLPAGEDTAEAASSVHGAPSHNDEQKEELPKTVTDGADEEPVVEPPAVDAAEADEAGADTHELGEPAVANPVEQQAMQQPEGNEADSAYEELPGQQAAADAESPTPSPSLPAEEHGESGVGEASGAPADEARTEDDTQALPGAAENDNQHEELQEDARPPSSAPQPPMDTMEPEDGDDEELGEAPSSAPPADTVNTTGDQDESVVNQIFTNRWVTVTEEEMHVWNTVAALPLHYPQSTTMMADLTNNTTPVHEALSTTADLPTLAEYLTAQGVPYSDINMMCIAADQKVASESLSYGKLSLLLISCDPEEGKGLVPHCETFLKELSDGTLLKHQQPLAFTALALSASVAYPDECFCYCVPETAVAAFQELAVDDIFILNALTPLKTTVPQDGQFILRIIGLPKVIELATTDENEDTMVLSQWYARLRVAEQGAGALTAHFVENVCDDEFQDFLFGYIERLIEDENRLDKKHGDEEKSAEGDFNDEELDDGKSAEVATPEPEDVL</sequence>
<feature type="compositionally biased region" description="Acidic residues" evidence="1">
    <location>
        <begin position="581"/>
        <end position="592"/>
    </location>
</feature>
<feature type="region of interest" description="Disordered" evidence="1">
    <location>
        <begin position="340"/>
        <end position="399"/>
    </location>
</feature>
<dbReference type="Proteomes" id="UP000318821">
    <property type="component" value="Unassembled WGS sequence"/>
</dbReference>
<name>A0A504X7N8_LEIDO</name>
<reference evidence="3" key="1">
    <citation type="submission" date="2019-02" db="EMBL/GenBank/DDBJ databases">
        <title>FDA dAtabase for Regulatory Grade micrObial Sequences (FDA-ARGOS): Supporting development and validation of Infectious Disease Dx tests.</title>
        <authorList>
            <person name="Duncan R."/>
            <person name="Fisher C."/>
            <person name="Tallon L."/>
            <person name="Sadzewicz L."/>
            <person name="Sengamalay N."/>
            <person name="Ott S."/>
            <person name="Godinez A."/>
            <person name="Nagaraj S."/>
            <person name="Vavikolanu K."/>
            <person name="Vyas G."/>
            <person name="Nadendla S."/>
            <person name="Aluvathingal J."/>
            <person name="Sichtig H."/>
        </authorList>
    </citation>
    <scope>NUCLEOTIDE SEQUENCE [LARGE SCALE GENOMIC DNA]</scope>
    <source>
        <strain evidence="3">FDAARGOS_360</strain>
    </source>
</reference>
<evidence type="ECO:0008006" key="4">
    <source>
        <dbReference type="Google" id="ProtNLM"/>
    </source>
</evidence>
<accession>A0A504X7N8</accession>
<dbReference type="InterPro" id="IPR036249">
    <property type="entry name" value="Thioredoxin-like_sf"/>
</dbReference>
<protein>
    <recommendedName>
        <fullName evidence="4">Thioredoxin family protein</fullName>
    </recommendedName>
</protein>
<dbReference type="VEuPathDB" id="TriTrypDB:LDHU3_36.4450"/>
<dbReference type="VEuPathDB" id="TriTrypDB:LdBPK_363240.1"/>
<proteinExistence type="predicted"/>
<feature type="compositionally biased region" description="Basic and acidic residues" evidence="1">
    <location>
        <begin position="431"/>
        <end position="440"/>
    </location>
</feature>
<dbReference type="VEuPathDB" id="TriTrypDB:LdCL_360039000"/>
<feature type="compositionally biased region" description="Polar residues" evidence="1">
    <location>
        <begin position="603"/>
        <end position="613"/>
    </location>
</feature>
<dbReference type="EMBL" id="RHLD01000002">
    <property type="protein sequence ID" value="TPP42130.1"/>
    <property type="molecule type" value="Genomic_DNA"/>
</dbReference>
<feature type="compositionally biased region" description="Basic and acidic residues" evidence="1">
    <location>
        <begin position="557"/>
        <end position="568"/>
    </location>
</feature>
<organism evidence="2 3">
    <name type="scientific">Leishmania donovani</name>
    <dbReference type="NCBI Taxonomy" id="5661"/>
    <lineage>
        <taxon>Eukaryota</taxon>
        <taxon>Discoba</taxon>
        <taxon>Euglenozoa</taxon>
        <taxon>Kinetoplastea</taxon>
        <taxon>Metakinetoplastina</taxon>
        <taxon>Trypanosomatida</taxon>
        <taxon>Trypanosomatidae</taxon>
        <taxon>Leishmaniinae</taxon>
        <taxon>Leishmania</taxon>
    </lineage>
</organism>
<evidence type="ECO:0000313" key="3">
    <source>
        <dbReference type="Proteomes" id="UP000318821"/>
    </source>
</evidence>